<accession>A0A6L2ZMS0</accession>
<gene>
    <name evidence="1" type="ORF">RINTU1_16170</name>
</gene>
<protein>
    <submittedName>
        <fullName evidence="1">Uncharacterized protein</fullName>
    </submittedName>
</protein>
<evidence type="ECO:0000313" key="1">
    <source>
        <dbReference type="EMBL" id="GFN46167.1"/>
    </source>
</evidence>
<proteinExistence type="predicted"/>
<dbReference type="Proteomes" id="UP000504714">
    <property type="component" value="Unassembled WGS sequence"/>
</dbReference>
<dbReference type="EMBL" id="BLXO01000003">
    <property type="protein sequence ID" value="GFN46167.1"/>
    <property type="molecule type" value="Genomic_DNA"/>
</dbReference>
<sequence>MISEQLTYSPYMSLKFHLDNDTLAVSSPWLDISVKIDAENINWVNNVITEHSIGRRAEHANQLFSFFSKLPFLYIMPRNVNPVPGYITANKNNKILSSTKPLDFFYFISDRLNLSQEKIDARIPDNFEWSENDVLEFSKIPNSDNLYGPYAAYTHIRESRLLHQASKSQESQQFLYFLEGLRSWNESRFFEIMAQVMSQQFYKRVA</sequence>
<reference evidence="1 2" key="1">
    <citation type="submission" date="2020-06" db="EMBL/GenBank/DDBJ databases">
        <title>The genome sequence of Candidatus Regiella insecticola strain Tut.</title>
        <authorList>
            <person name="Nikoh N."/>
            <person name="Tsuchida T."/>
            <person name="Koga R."/>
            <person name="Oshima K."/>
            <person name="Hattori M."/>
            <person name="Fukatsu T."/>
        </authorList>
    </citation>
    <scope>NUCLEOTIDE SEQUENCE [LARGE SCALE GENOMIC DNA]</scope>
    <source>
        <strain evidence="1 2">Tut</strain>
    </source>
</reference>
<dbReference type="AlphaFoldDB" id="A0A6L2ZMS0"/>
<comment type="caution">
    <text evidence="1">The sequence shown here is derived from an EMBL/GenBank/DDBJ whole genome shotgun (WGS) entry which is preliminary data.</text>
</comment>
<evidence type="ECO:0000313" key="2">
    <source>
        <dbReference type="Proteomes" id="UP000504714"/>
    </source>
</evidence>
<organism evidence="1 2">
    <name type="scientific">Candidatus Regiella insecticola</name>
    <dbReference type="NCBI Taxonomy" id="138073"/>
    <lineage>
        <taxon>Bacteria</taxon>
        <taxon>Pseudomonadati</taxon>
        <taxon>Pseudomonadota</taxon>
        <taxon>Gammaproteobacteria</taxon>
        <taxon>Enterobacterales</taxon>
        <taxon>Enterobacteriaceae</taxon>
        <taxon>aphid secondary symbionts</taxon>
        <taxon>Candidatus Regiella</taxon>
    </lineage>
</organism>
<name>A0A6L2ZMS0_9ENTR</name>